<feature type="compositionally biased region" description="Polar residues" evidence="1">
    <location>
        <begin position="140"/>
        <end position="150"/>
    </location>
</feature>
<protein>
    <submittedName>
        <fullName evidence="3">Hydantoinase/oxoprolinase-like protein</fullName>
    </submittedName>
</protein>
<keyword evidence="4" id="KW-1185">Reference proteome</keyword>
<feature type="region of interest" description="Disordered" evidence="1">
    <location>
        <begin position="129"/>
        <end position="161"/>
    </location>
</feature>
<dbReference type="Proteomes" id="UP000292958">
    <property type="component" value="Unassembled WGS sequence"/>
</dbReference>
<evidence type="ECO:0000259" key="2">
    <source>
        <dbReference type="Pfam" id="PF02538"/>
    </source>
</evidence>
<dbReference type="AlphaFoldDB" id="A0A4Q7YRZ8"/>
<dbReference type="PANTHER" id="PTHR11365:SF2">
    <property type="entry name" value="5-OXOPROLINASE"/>
    <property type="match status" value="1"/>
</dbReference>
<evidence type="ECO:0000313" key="4">
    <source>
        <dbReference type="Proteomes" id="UP000292958"/>
    </source>
</evidence>
<dbReference type="GO" id="GO:0017168">
    <property type="term" value="F:5-oxoprolinase (ATP-hydrolyzing) activity"/>
    <property type="evidence" value="ECO:0007669"/>
    <property type="project" value="TreeGrafter"/>
</dbReference>
<proteinExistence type="predicted"/>
<evidence type="ECO:0000256" key="1">
    <source>
        <dbReference type="SAM" id="MobiDB-lite"/>
    </source>
</evidence>
<dbReference type="GO" id="GO:0005829">
    <property type="term" value="C:cytosol"/>
    <property type="evidence" value="ECO:0007669"/>
    <property type="project" value="TreeGrafter"/>
</dbReference>
<reference evidence="3 4" key="1">
    <citation type="submission" date="2019-02" db="EMBL/GenBank/DDBJ databases">
        <title>Genomic Encyclopedia of Archaeal and Bacterial Type Strains, Phase II (KMG-II): from individual species to whole genera.</title>
        <authorList>
            <person name="Goeker M."/>
        </authorList>
    </citation>
    <scope>NUCLEOTIDE SEQUENCE [LARGE SCALE GENOMIC DNA]</scope>
    <source>
        <strain evidence="3 4">DSM 18101</strain>
    </source>
</reference>
<dbReference type="Pfam" id="PF02538">
    <property type="entry name" value="Hydantoinase_B"/>
    <property type="match status" value="1"/>
</dbReference>
<comment type="caution">
    <text evidence="3">The sequence shown here is derived from an EMBL/GenBank/DDBJ whole genome shotgun (WGS) entry which is preliminary data.</text>
</comment>
<sequence length="177" mass="20264">MTNSLNTPVEALEYSYPFRVRQYSYRDGSGGEGLYRGGDGIVREIEVLCPTRITLLTERRTFSLMGLWRRRCKAGLTLLQTSKRNSRTSSEMQHRGFNRGPHQSRDSRRWRLGQTCLISRSLSLTPCEFNSDNAARRSPPTLSNCLPTREQSTRPKFVSPDFHRSLLNSSFRSGQLS</sequence>
<feature type="domain" description="Hydantoinase B/oxoprolinase" evidence="2">
    <location>
        <begin position="1"/>
        <end position="67"/>
    </location>
</feature>
<gene>
    <name evidence="3" type="ORF">BDD14_1001</name>
</gene>
<organism evidence="3 4">
    <name type="scientific">Edaphobacter modestus</name>
    <dbReference type="NCBI Taxonomy" id="388466"/>
    <lineage>
        <taxon>Bacteria</taxon>
        <taxon>Pseudomonadati</taxon>
        <taxon>Acidobacteriota</taxon>
        <taxon>Terriglobia</taxon>
        <taxon>Terriglobales</taxon>
        <taxon>Acidobacteriaceae</taxon>
        <taxon>Edaphobacter</taxon>
    </lineage>
</organism>
<dbReference type="InterPro" id="IPR003692">
    <property type="entry name" value="Hydantoinase_B"/>
</dbReference>
<accession>A0A4Q7YRZ8</accession>
<name>A0A4Q7YRZ8_9BACT</name>
<dbReference type="PANTHER" id="PTHR11365">
    <property type="entry name" value="5-OXOPROLINASE RELATED"/>
    <property type="match status" value="1"/>
</dbReference>
<dbReference type="EMBL" id="SHKW01000001">
    <property type="protein sequence ID" value="RZU39615.1"/>
    <property type="molecule type" value="Genomic_DNA"/>
</dbReference>
<feature type="region of interest" description="Disordered" evidence="1">
    <location>
        <begin position="84"/>
        <end position="107"/>
    </location>
</feature>
<dbReference type="InterPro" id="IPR045079">
    <property type="entry name" value="Oxoprolinase-like"/>
</dbReference>
<evidence type="ECO:0000313" key="3">
    <source>
        <dbReference type="EMBL" id="RZU39615.1"/>
    </source>
</evidence>
<dbReference type="GO" id="GO:0006749">
    <property type="term" value="P:glutathione metabolic process"/>
    <property type="evidence" value="ECO:0007669"/>
    <property type="project" value="TreeGrafter"/>
</dbReference>